<evidence type="ECO:0000313" key="2">
    <source>
        <dbReference type="EMBL" id="KAJ8416940.1"/>
    </source>
</evidence>
<organism evidence="2 3">
    <name type="scientific">Aldrovandia affinis</name>
    <dbReference type="NCBI Taxonomy" id="143900"/>
    <lineage>
        <taxon>Eukaryota</taxon>
        <taxon>Metazoa</taxon>
        <taxon>Chordata</taxon>
        <taxon>Craniata</taxon>
        <taxon>Vertebrata</taxon>
        <taxon>Euteleostomi</taxon>
        <taxon>Actinopterygii</taxon>
        <taxon>Neopterygii</taxon>
        <taxon>Teleostei</taxon>
        <taxon>Notacanthiformes</taxon>
        <taxon>Halosauridae</taxon>
        <taxon>Aldrovandia</taxon>
    </lineage>
</organism>
<name>A0AAD7X1L0_9TELE</name>
<sequence>KQDKESFPKEVITFKKVGKEVLEIKEIVPKEEIALTKVKNAMTQRMERISTEGEMGLSKDLVYVTKDYRSEDDLLGKDVSSVSRDKSFKKEIIQRKFSLKQDEESFQKEAKSVKEVSLEKEHHSKEVITFKKEGIEVLEMKEMVPTVQDLALKEFTTAGTQRMEKISPVEDRSLSEELSYETKDYRSEDDSLGKDVSSVSRDTSFKKEIIQRKFSLKQDEESFQKEAKSVKEVSLEKEHHPKEVITLKKEGQEVLEIKEMVPTVEETALPKVTTAMTQKMERIFPIEEMGLSKVLSHEIKDYRSEGVLCEQDVSSVSRDISFKKEIPPNKFSLKQDDVPLQKDTKSVTDVSFKKEHHPERVTTFKKEENKVIAIKEMVPTVQDLALKEFTTAGTQRMEKISPVEDRSLSEELSYETKDYRSKDDSLGKDVSSVSRDTSFKKEIIQRKFSLKQDEESFQKEAKSVKEVSLKKEHHPKEVITLKKEGQEVLEIKEIVPTVEEIALTKVTTAKTQKMERIFPVEEMGLSKELSHEIKDFRSEGVLCEQDVSSVSKDISFKKDIPP</sequence>
<evidence type="ECO:0000313" key="3">
    <source>
        <dbReference type="Proteomes" id="UP001221898"/>
    </source>
</evidence>
<feature type="compositionally biased region" description="Basic and acidic residues" evidence="1">
    <location>
        <begin position="396"/>
        <end position="427"/>
    </location>
</feature>
<protein>
    <submittedName>
        <fullName evidence="2">Uncharacterized protein</fullName>
    </submittedName>
</protein>
<reference evidence="2" key="1">
    <citation type="journal article" date="2023" name="Science">
        <title>Genome structures resolve the early diversification of teleost fishes.</title>
        <authorList>
            <person name="Parey E."/>
            <person name="Louis A."/>
            <person name="Montfort J."/>
            <person name="Bouchez O."/>
            <person name="Roques C."/>
            <person name="Iampietro C."/>
            <person name="Lluch J."/>
            <person name="Castinel A."/>
            <person name="Donnadieu C."/>
            <person name="Desvignes T."/>
            <person name="Floi Bucao C."/>
            <person name="Jouanno E."/>
            <person name="Wen M."/>
            <person name="Mejri S."/>
            <person name="Dirks R."/>
            <person name="Jansen H."/>
            <person name="Henkel C."/>
            <person name="Chen W.J."/>
            <person name="Zahm M."/>
            <person name="Cabau C."/>
            <person name="Klopp C."/>
            <person name="Thompson A.W."/>
            <person name="Robinson-Rechavi M."/>
            <person name="Braasch I."/>
            <person name="Lecointre G."/>
            <person name="Bobe J."/>
            <person name="Postlethwait J.H."/>
            <person name="Berthelot C."/>
            <person name="Roest Crollius H."/>
            <person name="Guiguen Y."/>
        </authorList>
    </citation>
    <scope>NUCLEOTIDE SEQUENCE</scope>
    <source>
        <strain evidence="2">NC1722</strain>
    </source>
</reference>
<feature type="compositionally biased region" description="Basic and acidic residues" evidence="1">
    <location>
        <begin position="163"/>
        <end position="193"/>
    </location>
</feature>
<accession>A0AAD7X1L0</accession>
<feature type="region of interest" description="Disordered" evidence="1">
    <location>
        <begin position="163"/>
        <end position="201"/>
    </location>
</feature>
<comment type="caution">
    <text evidence="2">The sequence shown here is derived from an EMBL/GenBank/DDBJ whole genome shotgun (WGS) entry which is preliminary data.</text>
</comment>
<evidence type="ECO:0000256" key="1">
    <source>
        <dbReference type="SAM" id="MobiDB-lite"/>
    </source>
</evidence>
<feature type="region of interest" description="Disordered" evidence="1">
    <location>
        <begin position="395"/>
        <end position="435"/>
    </location>
</feature>
<feature type="non-terminal residue" evidence="2">
    <location>
        <position position="562"/>
    </location>
</feature>
<gene>
    <name evidence="2" type="ORF">AAFF_G00328180</name>
</gene>
<keyword evidence="3" id="KW-1185">Reference proteome</keyword>
<dbReference type="Proteomes" id="UP001221898">
    <property type="component" value="Unassembled WGS sequence"/>
</dbReference>
<dbReference type="AlphaFoldDB" id="A0AAD7X1L0"/>
<feature type="non-terminal residue" evidence="2">
    <location>
        <position position="1"/>
    </location>
</feature>
<proteinExistence type="predicted"/>
<dbReference type="EMBL" id="JAINUG010000005">
    <property type="protein sequence ID" value="KAJ8416940.1"/>
    <property type="molecule type" value="Genomic_DNA"/>
</dbReference>